<evidence type="ECO:0000256" key="1">
    <source>
        <dbReference type="SAM" id="Phobius"/>
    </source>
</evidence>
<gene>
    <name evidence="2" type="ORF">HNR02_006422</name>
</gene>
<reference evidence="2 3" key="1">
    <citation type="submission" date="2020-07" db="EMBL/GenBank/DDBJ databases">
        <title>Sequencing the genomes of 1000 actinobacteria strains.</title>
        <authorList>
            <person name="Klenk H.-P."/>
        </authorList>
    </citation>
    <scope>NUCLEOTIDE SEQUENCE [LARGE SCALE GENOMIC DNA]</scope>
    <source>
        <strain evidence="2 3">DSM 104006</strain>
    </source>
</reference>
<protein>
    <submittedName>
        <fullName evidence="2">Uncharacterized protein</fullName>
    </submittedName>
</protein>
<evidence type="ECO:0000313" key="3">
    <source>
        <dbReference type="Proteomes" id="UP000549616"/>
    </source>
</evidence>
<name>A0A853BEN5_9PSEU</name>
<sequence>MERWWWVVVAALLGITAVWWGFSRAAHLRREREDRR</sequence>
<evidence type="ECO:0000313" key="2">
    <source>
        <dbReference type="EMBL" id="NYI93047.1"/>
    </source>
</evidence>
<keyword evidence="1" id="KW-0812">Transmembrane</keyword>
<dbReference type="EMBL" id="JACCFK010000002">
    <property type="protein sequence ID" value="NYI93047.1"/>
    <property type="molecule type" value="Genomic_DNA"/>
</dbReference>
<dbReference type="Proteomes" id="UP000549616">
    <property type="component" value="Unassembled WGS sequence"/>
</dbReference>
<keyword evidence="1" id="KW-1133">Transmembrane helix</keyword>
<proteinExistence type="predicted"/>
<comment type="caution">
    <text evidence="2">The sequence shown here is derived from an EMBL/GenBank/DDBJ whole genome shotgun (WGS) entry which is preliminary data.</text>
</comment>
<keyword evidence="1" id="KW-0472">Membrane</keyword>
<keyword evidence="3" id="KW-1185">Reference proteome</keyword>
<dbReference type="AlphaFoldDB" id="A0A853BEN5"/>
<accession>A0A853BEN5</accession>
<feature type="transmembrane region" description="Helical" evidence="1">
    <location>
        <begin position="6"/>
        <end position="26"/>
    </location>
</feature>
<organism evidence="2 3">
    <name type="scientific">Amycolatopsis endophytica</name>
    <dbReference type="NCBI Taxonomy" id="860233"/>
    <lineage>
        <taxon>Bacteria</taxon>
        <taxon>Bacillati</taxon>
        <taxon>Actinomycetota</taxon>
        <taxon>Actinomycetes</taxon>
        <taxon>Pseudonocardiales</taxon>
        <taxon>Pseudonocardiaceae</taxon>
        <taxon>Amycolatopsis</taxon>
    </lineage>
</organism>